<name>A0A644U5P9_9ZZZZ</name>
<feature type="coiled-coil region" evidence="1">
    <location>
        <begin position="14"/>
        <end position="101"/>
    </location>
</feature>
<organism evidence="2">
    <name type="scientific">bioreactor metagenome</name>
    <dbReference type="NCBI Taxonomy" id="1076179"/>
    <lineage>
        <taxon>unclassified sequences</taxon>
        <taxon>metagenomes</taxon>
        <taxon>ecological metagenomes</taxon>
    </lineage>
</organism>
<keyword evidence="1" id="KW-0175">Coiled coil</keyword>
<gene>
    <name evidence="2" type="ORF">SDC9_20076</name>
</gene>
<proteinExistence type="predicted"/>
<reference evidence="2" key="1">
    <citation type="submission" date="2019-08" db="EMBL/GenBank/DDBJ databases">
        <authorList>
            <person name="Kucharzyk K."/>
            <person name="Murdoch R.W."/>
            <person name="Higgins S."/>
            <person name="Loffler F."/>
        </authorList>
    </citation>
    <scope>NUCLEOTIDE SEQUENCE</scope>
</reference>
<comment type="caution">
    <text evidence="2">The sequence shown here is derived from an EMBL/GenBank/DDBJ whole genome shotgun (WGS) entry which is preliminary data.</text>
</comment>
<sequence>MAKGDRDLEIHEEVKNLREELRAAKGRIGELEQRVEHLRVSRRVLMNLLEKVEREKVALIHKLEKENIRLQRDNTRFAKWIFSKNREIVQLQEKIEEYKEKA</sequence>
<dbReference type="EMBL" id="VSSQ01000079">
    <property type="protein sequence ID" value="MPL74265.1"/>
    <property type="molecule type" value="Genomic_DNA"/>
</dbReference>
<protein>
    <submittedName>
        <fullName evidence="2">Uncharacterized protein</fullName>
    </submittedName>
</protein>
<dbReference type="AlphaFoldDB" id="A0A644U5P9"/>
<evidence type="ECO:0000256" key="1">
    <source>
        <dbReference type="SAM" id="Coils"/>
    </source>
</evidence>
<accession>A0A644U5P9</accession>
<evidence type="ECO:0000313" key="2">
    <source>
        <dbReference type="EMBL" id="MPL74265.1"/>
    </source>
</evidence>